<keyword evidence="2" id="KW-1185">Reference proteome</keyword>
<dbReference type="EMBL" id="JAPDRQ010000022">
    <property type="protein sequence ID" value="KAJ9661522.1"/>
    <property type="molecule type" value="Genomic_DNA"/>
</dbReference>
<sequence length="678" mass="74205">MKASITRGAPKQLDSVLRRTFYCPSCSTLQLSDRNQTPRKRRRTERYASTLSTTAVNGSRPIPERYQPLHTALSEVKVKASAHVNLSRLQLALQGLESEKPVTRIALLGLNVQDIARRIARLLLADALEDEQAWEQQILRHKGTQGILIRYGQPHDSSLPQRTSIPVLQIPSPILQRLNVELLISSINAEETNGNHVPAEAFLAPAIGVPTAFDGRQVTVNQPVHGSLVVAQGFDELIMAVELISATSFNAKHDRDAVVLVANLPNSNTQSQSRVLVSDVARAEKGLSAIRTSTAQAPVYGQEWNASGLPQLSEWFRQGSASYETGPIATPIYNLISSLLTAATSSLQDAALTAAQETRLGSLDPAARLRVEAAVDDFSRSAHQELQSGLTSAWSSRNWRKLSWYKLFWRVDDVGLIISDLVTNTWLPKTERAAYEISGRLTQLSINPVMTEPQIPQTEHKTAFEPETAQPTILDPTPPILATATTSPANAIVFPQLSTPILKVSSPSDKLTVELTPPPLPVPIASFISTSRSAYLNTQITNLTSTAQQLVFRTFSISGLSAGLSALTYISTIAPTLYEAGTIFAVGTVFALYRLQTGWQQATRAMEKGLFEEGREVIRKVVQRMRKLVETRAAQVEAKDPVEEKMYEDARVAVQRATDALDKLKAQGQVRATTSSES</sequence>
<proteinExistence type="predicted"/>
<accession>A0ACC3AFN3</accession>
<organism evidence="1 2">
    <name type="scientific">Neophaeococcomyces mojaviensis</name>
    <dbReference type="NCBI Taxonomy" id="3383035"/>
    <lineage>
        <taxon>Eukaryota</taxon>
        <taxon>Fungi</taxon>
        <taxon>Dikarya</taxon>
        <taxon>Ascomycota</taxon>
        <taxon>Pezizomycotina</taxon>
        <taxon>Eurotiomycetes</taxon>
        <taxon>Chaetothyriomycetidae</taxon>
        <taxon>Chaetothyriales</taxon>
        <taxon>Chaetothyriales incertae sedis</taxon>
        <taxon>Neophaeococcomyces</taxon>
    </lineage>
</organism>
<name>A0ACC3AFN3_9EURO</name>
<reference evidence="1" key="1">
    <citation type="submission" date="2022-10" db="EMBL/GenBank/DDBJ databases">
        <title>Culturing micro-colonial fungi from biological soil crusts in the Mojave desert and describing Neophaeococcomyces mojavensis, and introducing the new genera and species Taxawa tesnikishii.</title>
        <authorList>
            <person name="Kurbessoian T."/>
            <person name="Stajich J.E."/>
        </authorList>
    </citation>
    <scope>NUCLEOTIDE SEQUENCE</scope>
    <source>
        <strain evidence="1">JES_112</strain>
    </source>
</reference>
<evidence type="ECO:0000313" key="2">
    <source>
        <dbReference type="Proteomes" id="UP001172386"/>
    </source>
</evidence>
<dbReference type="Proteomes" id="UP001172386">
    <property type="component" value="Unassembled WGS sequence"/>
</dbReference>
<comment type="caution">
    <text evidence="1">The sequence shown here is derived from an EMBL/GenBank/DDBJ whole genome shotgun (WGS) entry which is preliminary data.</text>
</comment>
<protein>
    <submittedName>
        <fullName evidence="1">Uncharacterized protein</fullName>
    </submittedName>
</protein>
<gene>
    <name evidence="1" type="ORF">H2198_001902</name>
</gene>
<evidence type="ECO:0000313" key="1">
    <source>
        <dbReference type="EMBL" id="KAJ9661522.1"/>
    </source>
</evidence>